<feature type="region of interest" description="Disordered" evidence="1">
    <location>
        <begin position="248"/>
        <end position="320"/>
    </location>
</feature>
<protein>
    <submittedName>
        <fullName evidence="2">Endopeptidase Clp</fullName>
    </submittedName>
</protein>
<evidence type="ECO:0000313" key="2">
    <source>
        <dbReference type="EMBL" id="EDS00370.1"/>
    </source>
</evidence>
<reference evidence="2" key="2">
    <citation type="submission" date="2014-06" db="EMBL/GenBank/DDBJ databases">
        <title>Draft genome sequence of Eubacterium siraeum (DSM 15702).</title>
        <authorList>
            <person name="Sudarsanam P."/>
            <person name="Ley R."/>
            <person name="Guruge J."/>
            <person name="Turnbaugh P.J."/>
            <person name="Mahowald M."/>
            <person name="Liep D."/>
            <person name="Gordon J."/>
        </authorList>
    </citation>
    <scope>NUCLEOTIDE SEQUENCE</scope>
    <source>
        <strain evidence="2">DSM 15702</strain>
    </source>
</reference>
<organism evidence="2 3">
    <name type="scientific">[Eubacterium] siraeum DSM 15702</name>
    <dbReference type="NCBI Taxonomy" id="428128"/>
    <lineage>
        <taxon>Bacteria</taxon>
        <taxon>Bacillati</taxon>
        <taxon>Bacillota</taxon>
        <taxon>Clostridia</taxon>
        <taxon>Eubacteriales</taxon>
        <taxon>Oscillospiraceae</taxon>
        <taxon>Oscillospiraceae incertae sedis</taxon>
    </lineage>
</organism>
<dbReference type="InterPro" id="IPR029045">
    <property type="entry name" value="ClpP/crotonase-like_dom_sf"/>
</dbReference>
<comment type="caution">
    <text evidence="2">The sequence shown here is derived from an EMBL/GenBank/DDBJ whole genome shotgun (WGS) entry which is preliminary data.</text>
</comment>
<feature type="compositionally biased region" description="Basic residues" evidence="1">
    <location>
        <begin position="256"/>
        <end position="270"/>
    </location>
</feature>
<keyword evidence="3" id="KW-1185">Reference proteome</keyword>
<evidence type="ECO:0000256" key="1">
    <source>
        <dbReference type="SAM" id="MobiDB-lite"/>
    </source>
</evidence>
<proteinExistence type="predicted"/>
<name>B0MPM4_9FIRM</name>
<dbReference type="AlphaFoldDB" id="B0MPM4"/>
<feature type="compositionally biased region" description="Basic and acidic residues" evidence="1">
    <location>
        <begin position="293"/>
        <end position="320"/>
    </location>
</feature>
<dbReference type="Proteomes" id="UP000005326">
    <property type="component" value="Unassembled WGS sequence"/>
</dbReference>
<dbReference type="EMBL" id="ABCA03000049">
    <property type="protein sequence ID" value="EDS00370.1"/>
    <property type="molecule type" value="Genomic_DNA"/>
</dbReference>
<gene>
    <name evidence="2" type="ORF">EUBSIR_01787</name>
</gene>
<feature type="region of interest" description="Disordered" evidence="1">
    <location>
        <begin position="1"/>
        <end position="32"/>
    </location>
</feature>
<dbReference type="InterPro" id="IPR023562">
    <property type="entry name" value="ClpP/TepA"/>
</dbReference>
<feature type="compositionally biased region" description="Low complexity" evidence="1">
    <location>
        <begin position="271"/>
        <end position="291"/>
    </location>
</feature>
<sequence>MLRIKEKKSAKEQGMNKDNITNNEQTDEENEEQAVTCQVSDNGIFASENAKYNIHCLNVIGQIEGHYILPPQNKTTKYEHIMPALVAIEQDMSIDGLLIILNTVGGDVEAGLAISELIAGMSKPTVSIVVGGGHSIGVPLAVSARKSFIVPSATMTIHPVRMNGLLLGIPQTLSYFERMQERIINFVSKNSRIKPERFRELMMKKDELVMDVGSVLDGETAVNEGLIDSLGGLSDAVQCLYSLIEQQKTDRESTKRTKHSTGKTVSKKRASSATAKTDTKTAGKGKATARVSTFREYHPSAQRAEMRAKRGAENVSDRCR</sequence>
<dbReference type="Pfam" id="PF00574">
    <property type="entry name" value="CLP_protease"/>
    <property type="match status" value="1"/>
</dbReference>
<evidence type="ECO:0000313" key="3">
    <source>
        <dbReference type="Proteomes" id="UP000005326"/>
    </source>
</evidence>
<dbReference type="SUPFAM" id="SSF52096">
    <property type="entry name" value="ClpP/crotonase"/>
    <property type="match status" value="1"/>
</dbReference>
<dbReference type="Gene3D" id="3.90.226.10">
    <property type="entry name" value="2-enoyl-CoA Hydratase, Chain A, domain 1"/>
    <property type="match status" value="1"/>
</dbReference>
<accession>B0MPM4</accession>
<reference evidence="2" key="1">
    <citation type="submission" date="2007-10" db="EMBL/GenBank/DDBJ databases">
        <authorList>
            <person name="Fulton L."/>
            <person name="Clifton S."/>
            <person name="Fulton B."/>
            <person name="Xu J."/>
            <person name="Minx P."/>
            <person name="Pepin K.H."/>
            <person name="Johnson M."/>
            <person name="Thiruvilangam P."/>
            <person name="Bhonagiri V."/>
            <person name="Nash W.E."/>
            <person name="Mardis E.R."/>
            <person name="Wilson R.K."/>
        </authorList>
    </citation>
    <scope>NUCLEOTIDE SEQUENCE [LARGE SCALE GENOMIC DNA]</scope>
    <source>
        <strain evidence="2">DSM 15702</strain>
    </source>
</reference>